<accession>A0A2I0JZY8</accession>
<sequence length="321" mass="35058">MSDRTNRASSRLFKCPLNGLFMLRACLEMRINVKEHLKKSVCCPGSRSVAIAEGGLGSFFDRQCNRAGSPVAGGLGHAMIVGAVACDLSWREGRSSVFGVHENSREVFPVSIVVVRDSDCLLVDYFLQWERGTMKEQTMFAILSKVDRSSGRGSPCRGGRVKAAVGLPAKEVFTHLYAYRRRGSIMLLVRSTMVAMPEVGMSWQQTKQAETSPNPLSVTSGVAKLCAPEFRLVGARMRAPKCNAAWECPPSRGRAIDVREKESPLPIYDPKVEAGESPGSRGMDTPSMLRQWSCTEPKIPNSGVLLGVGLYPIRPFGTLVC</sequence>
<comment type="caution">
    <text evidence="1">The sequence shown here is derived from an EMBL/GenBank/DDBJ whole genome shotgun (WGS) entry which is preliminary data.</text>
</comment>
<reference evidence="1 2" key="1">
    <citation type="submission" date="2017-11" db="EMBL/GenBank/DDBJ databases">
        <title>De-novo sequencing of pomegranate (Punica granatum L.) genome.</title>
        <authorList>
            <person name="Akparov Z."/>
            <person name="Amiraslanov A."/>
            <person name="Hajiyeva S."/>
            <person name="Abbasov M."/>
            <person name="Kaur K."/>
            <person name="Hamwieh A."/>
            <person name="Solovyev V."/>
            <person name="Salamov A."/>
            <person name="Braich B."/>
            <person name="Kosarev P."/>
            <person name="Mahmoud A."/>
            <person name="Hajiyev E."/>
            <person name="Babayeva S."/>
            <person name="Izzatullayeva V."/>
            <person name="Mammadov A."/>
            <person name="Mammadov A."/>
            <person name="Sharifova S."/>
            <person name="Ojaghi J."/>
            <person name="Eynullazada K."/>
            <person name="Bayramov B."/>
            <person name="Abdulazimova A."/>
            <person name="Shahmuradov I."/>
        </authorList>
    </citation>
    <scope>NUCLEOTIDE SEQUENCE [LARGE SCALE GENOMIC DNA]</scope>
    <source>
        <strain evidence="2">cv. AG2017</strain>
        <tissue evidence="1">Leaf</tissue>
    </source>
</reference>
<name>A0A2I0JZY8_PUNGR</name>
<keyword evidence="2" id="KW-1185">Reference proteome</keyword>
<dbReference type="AlphaFoldDB" id="A0A2I0JZY8"/>
<proteinExistence type="predicted"/>
<evidence type="ECO:0000313" key="1">
    <source>
        <dbReference type="EMBL" id="PKI61884.1"/>
    </source>
</evidence>
<dbReference type="Proteomes" id="UP000233551">
    <property type="component" value="Unassembled WGS sequence"/>
</dbReference>
<gene>
    <name evidence="1" type="ORF">CRG98_017713</name>
</gene>
<dbReference type="EMBL" id="PGOL01001000">
    <property type="protein sequence ID" value="PKI61884.1"/>
    <property type="molecule type" value="Genomic_DNA"/>
</dbReference>
<evidence type="ECO:0000313" key="2">
    <source>
        <dbReference type="Proteomes" id="UP000233551"/>
    </source>
</evidence>
<organism evidence="1 2">
    <name type="scientific">Punica granatum</name>
    <name type="common">Pomegranate</name>
    <dbReference type="NCBI Taxonomy" id="22663"/>
    <lineage>
        <taxon>Eukaryota</taxon>
        <taxon>Viridiplantae</taxon>
        <taxon>Streptophyta</taxon>
        <taxon>Embryophyta</taxon>
        <taxon>Tracheophyta</taxon>
        <taxon>Spermatophyta</taxon>
        <taxon>Magnoliopsida</taxon>
        <taxon>eudicotyledons</taxon>
        <taxon>Gunneridae</taxon>
        <taxon>Pentapetalae</taxon>
        <taxon>rosids</taxon>
        <taxon>malvids</taxon>
        <taxon>Myrtales</taxon>
        <taxon>Lythraceae</taxon>
        <taxon>Punica</taxon>
    </lineage>
</organism>
<protein>
    <submittedName>
        <fullName evidence="1">Uncharacterized protein</fullName>
    </submittedName>
</protein>